<feature type="domain" description="PDZ" evidence="9">
    <location>
        <begin position="379"/>
        <end position="481"/>
    </location>
</feature>
<reference evidence="10 11" key="1">
    <citation type="journal article" date="2022" name="Mar. Drugs">
        <title>Bioassay-Guided Fractionation Leads to the Detection of Cholic Acid Generated by the Rare Thalassomonas sp.</title>
        <authorList>
            <person name="Pheiffer F."/>
            <person name="Schneider Y.K."/>
            <person name="Hansen E.H."/>
            <person name="Andersen J.H."/>
            <person name="Isaksson J."/>
            <person name="Busche T."/>
            <person name="R C."/>
            <person name="Kalinowski J."/>
            <person name="Zyl L.V."/>
            <person name="Trindade M."/>
        </authorList>
    </citation>
    <scope>NUCLEOTIDE SEQUENCE [LARGE SCALE GENOMIC DNA]</scope>
    <source>
        <strain evidence="10 11">A5K-61T</strain>
    </source>
</reference>
<dbReference type="RefSeq" id="WP_274054869.1">
    <property type="nucleotide sequence ID" value="NZ_CP059693.1"/>
</dbReference>
<evidence type="ECO:0000256" key="6">
    <source>
        <dbReference type="ARBA" id="ARBA00022764"/>
    </source>
</evidence>
<dbReference type="SUPFAM" id="SSF50156">
    <property type="entry name" value="PDZ domain-like"/>
    <property type="match status" value="2"/>
</dbReference>
<keyword evidence="8" id="KW-0720">Serine protease</keyword>
<dbReference type="InterPro" id="IPR041489">
    <property type="entry name" value="PDZ_6"/>
</dbReference>
<evidence type="ECO:0000256" key="8">
    <source>
        <dbReference type="ARBA" id="ARBA00022825"/>
    </source>
</evidence>
<evidence type="ECO:0000259" key="9">
    <source>
        <dbReference type="PROSITE" id="PS50106"/>
    </source>
</evidence>
<keyword evidence="7" id="KW-0378">Hydrolase</keyword>
<evidence type="ECO:0000313" key="10">
    <source>
        <dbReference type="EMBL" id="WDE14315.1"/>
    </source>
</evidence>
<dbReference type="Proteomes" id="UP001215231">
    <property type="component" value="Chromosome"/>
</dbReference>
<gene>
    <name evidence="10" type="ORF">H3N35_13360</name>
</gene>
<dbReference type="InterPro" id="IPR036034">
    <property type="entry name" value="PDZ_sf"/>
</dbReference>
<accession>A0ABY7VKP0</accession>
<evidence type="ECO:0000256" key="2">
    <source>
        <dbReference type="ARBA" id="ARBA00010541"/>
    </source>
</evidence>
<protein>
    <submittedName>
        <fullName evidence="10">DegQ family serine endoprotease</fullName>
    </submittedName>
</protein>
<keyword evidence="5" id="KW-0677">Repeat</keyword>
<evidence type="ECO:0000256" key="3">
    <source>
        <dbReference type="ARBA" id="ARBA00022670"/>
    </source>
</evidence>
<dbReference type="InterPro" id="IPR009003">
    <property type="entry name" value="Peptidase_S1_PA"/>
</dbReference>
<dbReference type="EMBL" id="CP059693">
    <property type="protein sequence ID" value="WDE14315.1"/>
    <property type="molecule type" value="Genomic_DNA"/>
</dbReference>
<dbReference type="SUPFAM" id="SSF50494">
    <property type="entry name" value="Trypsin-like serine proteases"/>
    <property type="match status" value="1"/>
</dbReference>
<comment type="similarity">
    <text evidence="2">Belongs to the peptidase S1C family.</text>
</comment>
<dbReference type="SMART" id="SM00228">
    <property type="entry name" value="PDZ"/>
    <property type="match status" value="2"/>
</dbReference>
<dbReference type="InterPro" id="IPR001478">
    <property type="entry name" value="PDZ"/>
</dbReference>
<dbReference type="CDD" id="cd10839">
    <property type="entry name" value="cpPDZ1_DegP-like"/>
    <property type="match status" value="1"/>
</dbReference>
<evidence type="ECO:0000313" key="11">
    <source>
        <dbReference type="Proteomes" id="UP001215231"/>
    </source>
</evidence>
<organism evidence="10 11">
    <name type="scientific">Thalassomonas haliotis</name>
    <dbReference type="NCBI Taxonomy" id="485448"/>
    <lineage>
        <taxon>Bacteria</taxon>
        <taxon>Pseudomonadati</taxon>
        <taxon>Pseudomonadota</taxon>
        <taxon>Gammaproteobacteria</taxon>
        <taxon>Alteromonadales</taxon>
        <taxon>Colwelliaceae</taxon>
        <taxon>Thalassomonas</taxon>
    </lineage>
</organism>
<keyword evidence="6" id="KW-0574">Periplasm</keyword>
<dbReference type="PROSITE" id="PS50106">
    <property type="entry name" value="PDZ"/>
    <property type="match status" value="2"/>
</dbReference>
<dbReference type="Gene3D" id="2.40.10.120">
    <property type="match status" value="1"/>
</dbReference>
<dbReference type="PRINTS" id="PR00834">
    <property type="entry name" value="PROTEASES2C"/>
</dbReference>
<evidence type="ECO:0000256" key="1">
    <source>
        <dbReference type="ARBA" id="ARBA00004418"/>
    </source>
</evidence>
<dbReference type="NCBIfam" id="TIGR02037">
    <property type="entry name" value="degP_htrA_DO"/>
    <property type="match status" value="1"/>
</dbReference>
<comment type="subcellular location">
    <subcellularLocation>
        <location evidence="1">Periplasm</location>
    </subcellularLocation>
</comment>
<keyword evidence="11" id="KW-1185">Reference proteome</keyword>
<dbReference type="Pfam" id="PF17820">
    <property type="entry name" value="PDZ_6"/>
    <property type="match status" value="1"/>
</dbReference>
<feature type="domain" description="PDZ" evidence="9">
    <location>
        <begin position="282"/>
        <end position="373"/>
    </location>
</feature>
<evidence type="ECO:0000256" key="5">
    <source>
        <dbReference type="ARBA" id="ARBA00022737"/>
    </source>
</evidence>
<keyword evidence="3" id="KW-0645">Protease</keyword>
<name>A0ABY7VKP0_9GAMM</name>
<dbReference type="Pfam" id="PF13180">
    <property type="entry name" value="PDZ_2"/>
    <property type="match status" value="1"/>
</dbReference>
<evidence type="ECO:0000256" key="7">
    <source>
        <dbReference type="ARBA" id="ARBA00022801"/>
    </source>
</evidence>
<sequence length="491" mass="52801">MKRVSASILTILLLFLLLFFITPVQTSDNEIKSLQQTGKAFASIARAVSPSVVFIQVEGKAISRSDPRYYSPFGDGWPFGEDFLNEFFGDRFRGFQHPQRPKDHPKIMGQGSGFIFADKQGGVADKSYLLTNYHVVKNADNIQITLKDGRKFAAKITGSDPQSDLAVLEIKAVDLPPLKLGHSAKLEVGEWVVAIGNPFGLSHSLTVGVVSAIGRNSLGLNDYEDFIQTDAAINPGNSGGPLVNLNSEVVGINTAIFSRSGGYMGIGFAVPIDLAKSIARQLITSGKVTRGYLGLVIQDLSLALAESFGLDGQDGILVSQVSPDSPADEAGLKQGDIITAYQDKAISDVGTFRNLVAMTAPGNQEVVTIIRDGKTQTIQVKIGKQSKAQKTAAEIQSSEELGLHVESITPYLARKYDVTPGKGVVVTRIIPGSVAAMAGIESGSVILQVNRKGVDTAGEFKRAIDKSRSNKSVLLLVEKDHQQRYLVLSWR</sequence>
<dbReference type="PANTHER" id="PTHR22939">
    <property type="entry name" value="SERINE PROTEASE FAMILY S1C HTRA-RELATED"/>
    <property type="match status" value="1"/>
</dbReference>
<dbReference type="InterPro" id="IPR001940">
    <property type="entry name" value="Peptidase_S1C"/>
</dbReference>
<dbReference type="Pfam" id="PF13365">
    <property type="entry name" value="Trypsin_2"/>
    <property type="match status" value="1"/>
</dbReference>
<dbReference type="PANTHER" id="PTHR22939:SF129">
    <property type="entry name" value="SERINE PROTEASE HTRA2, MITOCHONDRIAL"/>
    <property type="match status" value="1"/>
</dbReference>
<evidence type="ECO:0000256" key="4">
    <source>
        <dbReference type="ARBA" id="ARBA00022729"/>
    </source>
</evidence>
<proteinExistence type="inferred from homology"/>
<dbReference type="Gene3D" id="2.30.42.10">
    <property type="match status" value="2"/>
</dbReference>
<dbReference type="InterPro" id="IPR011782">
    <property type="entry name" value="Pept_S1C_Do"/>
</dbReference>
<keyword evidence="4" id="KW-0732">Signal</keyword>